<feature type="transmembrane region" description="Helical" evidence="1">
    <location>
        <begin position="63"/>
        <end position="84"/>
    </location>
</feature>
<feature type="transmembrane region" description="Helical" evidence="1">
    <location>
        <begin position="90"/>
        <end position="112"/>
    </location>
</feature>
<reference evidence="3" key="1">
    <citation type="journal article" date="2024" name="Algal Res.">
        <title>Biochemical, toxicological and genomic investigation of a high-biomass producing Limnothrix strain isolated from Italian shallow drinking water reservoir.</title>
        <authorList>
            <person name="Simonazzi M."/>
            <person name="Shishido T.K."/>
            <person name="Delbaje E."/>
            <person name="Wahlsten M."/>
            <person name="Fewer D.P."/>
            <person name="Sivonen K."/>
            <person name="Pezzolesi L."/>
            <person name="Pistocchi R."/>
        </authorList>
    </citation>
    <scope>NUCLEOTIDE SEQUENCE [LARGE SCALE GENOMIC DNA]</scope>
    <source>
        <strain evidence="3">LRLZ20PSL1</strain>
    </source>
</reference>
<evidence type="ECO:0000313" key="2">
    <source>
        <dbReference type="EMBL" id="MFG3819036.1"/>
    </source>
</evidence>
<dbReference type="PANTHER" id="PTHR34679">
    <property type="match status" value="1"/>
</dbReference>
<dbReference type="Pfam" id="PF13301">
    <property type="entry name" value="DUF4079"/>
    <property type="match status" value="1"/>
</dbReference>
<dbReference type="EMBL" id="JAZAQF010000086">
    <property type="protein sequence ID" value="MFG3819036.1"/>
    <property type="molecule type" value="Genomic_DNA"/>
</dbReference>
<dbReference type="RefSeq" id="WP_190355342.1">
    <property type="nucleotide sequence ID" value="NZ_JAZAQF010000086.1"/>
</dbReference>
<sequence>MNLIPEDIKPYLNLFHPILMWVLLGLTVYALYLGVQARRTRTAEAEVRKELIKGKFANRHYQIGSLILALMVLGTIGGMAATYINNNKLFVGPHLLAGLGMTGLIAVSAALSPLMQKGQDWARYAHIGLNVAIVGLFGWQAVSGMDIFQRILQNF</sequence>
<keyword evidence="3" id="KW-1185">Reference proteome</keyword>
<organism evidence="2 3">
    <name type="scientific">Limnothrix redekei LRLZ20PSL1</name>
    <dbReference type="NCBI Taxonomy" id="3112953"/>
    <lineage>
        <taxon>Bacteria</taxon>
        <taxon>Bacillati</taxon>
        <taxon>Cyanobacteriota</taxon>
        <taxon>Cyanophyceae</taxon>
        <taxon>Pseudanabaenales</taxon>
        <taxon>Pseudanabaenaceae</taxon>
        <taxon>Limnothrix</taxon>
    </lineage>
</organism>
<feature type="transmembrane region" description="Helical" evidence="1">
    <location>
        <begin position="124"/>
        <end position="142"/>
    </location>
</feature>
<feature type="transmembrane region" description="Helical" evidence="1">
    <location>
        <begin position="14"/>
        <end position="35"/>
    </location>
</feature>
<dbReference type="Proteomes" id="UP001604335">
    <property type="component" value="Unassembled WGS sequence"/>
</dbReference>
<evidence type="ECO:0000256" key="1">
    <source>
        <dbReference type="SAM" id="Phobius"/>
    </source>
</evidence>
<proteinExistence type="predicted"/>
<protein>
    <submittedName>
        <fullName evidence="2">DUF4079 domain-containing protein</fullName>
    </submittedName>
</protein>
<dbReference type="PANTHER" id="PTHR34679:SF2">
    <property type="entry name" value="OS02G0122500 PROTEIN"/>
    <property type="match status" value="1"/>
</dbReference>
<evidence type="ECO:0000313" key="3">
    <source>
        <dbReference type="Proteomes" id="UP001604335"/>
    </source>
</evidence>
<keyword evidence="1" id="KW-1133">Transmembrane helix</keyword>
<name>A0ABW7CDD1_9CYAN</name>
<keyword evidence="1" id="KW-0812">Transmembrane</keyword>
<gene>
    <name evidence="2" type="ORF">VPK24_15445</name>
</gene>
<keyword evidence="1" id="KW-0472">Membrane</keyword>
<accession>A0ABW7CDD1</accession>
<comment type="caution">
    <text evidence="2">The sequence shown here is derived from an EMBL/GenBank/DDBJ whole genome shotgun (WGS) entry which is preliminary data.</text>
</comment>
<dbReference type="InterPro" id="IPR025067">
    <property type="entry name" value="DUF4079"/>
</dbReference>